<evidence type="ECO:0000313" key="4">
    <source>
        <dbReference type="Proteomes" id="UP000310017"/>
    </source>
</evidence>
<feature type="compositionally biased region" description="Polar residues" evidence="2">
    <location>
        <begin position="125"/>
        <end position="142"/>
    </location>
</feature>
<sequence length="544" mass="60403">MARKIPKPVGNTQNVFRAILQVVFSAFLKILKNRTVAMGERIGTATQKKSTIGTIEKPTIGTTGEGLIQTEKERAASIKKRWEKVRKQYNLPDDNNRDKTIKNIETTGKSLETRFKELQAELAGTRSTASAFQKENKLQSAQPIEDIDGKLKQFREMVQNDAKLENLNASEPISALPDLGQQPSRSNGPQASTDVTPQQSPIPVLGDQSVLENTDVQQVPDAVLGEIERAGQQQNETGENNTQTTAPTNPQDGPNASIDDTGHKDNNAISIINSDEMVAKVVDEAIQLPNNQQRMLFDLYYALVNDEKQYLSRVIDEPTTLQEENTELQLVKVLSLLEGLPAEEVNRVLEKLTGLTAELQENMDRIELVPALPNSTEELEIEESGQTLESANEFEKATWKRLDEIATEDLMLQLDKLGADPKTYELASKELGKRLFEEPTTKINDGEQIVPKQSGDDILDSKFGENQSVHSFEGFLTPVNEIRVVVMQNDVKPTSPSTANDYKSEIGPLGKGLERIRNKENKEQIAPLREGLKRSRGKGAQQTP</sequence>
<keyword evidence="4" id="KW-1185">Reference proteome</keyword>
<evidence type="ECO:0000313" key="3">
    <source>
        <dbReference type="EMBL" id="QCX00648.1"/>
    </source>
</evidence>
<dbReference type="AlphaFoldDB" id="A0A5B7SUE1"/>
<feature type="region of interest" description="Disordered" evidence="2">
    <location>
        <begin position="174"/>
        <end position="212"/>
    </location>
</feature>
<feature type="coiled-coil region" evidence="1">
    <location>
        <begin position="342"/>
        <end position="369"/>
    </location>
</feature>
<organism evidence="3 4">
    <name type="scientific">Aggregatimonas sangjinii</name>
    <dbReference type="NCBI Taxonomy" id="2583587"/>
    <lineage>
        <taxon>Bacteria</taxon>
        <taxon>Pseudomonadati</taxon>
        <taxon>Bacteroidota</taxon>
        <taxon>Flavobacteriia</taxon>
        <taxon>Flavobacteriales</taxon>
        <taxon>Flavobacteriaceae</taxon>
        <taxon>Aggregatimonas</taxon>
    </lineage>
</organism>
<evidence type="ECO:0000256" key="1">
    <source>
        <dbReference type="SAM" id="Coils"/>
    </source>
</evidence>
<evidence type="ECO:0000256" key="2">
    <source>
        <dbReference type="SAM" id="MobiDB-lite"/>
    </source>
</evidence>
<feature type="region of interest" description="Disordered" evidence="2">
    <location>
        <begin position="231"/>
        <end position="264"/>
    </location>
</feature>
<proteinExistence type="predicted"/>
<name>A0A5B7SUE1_9FLAO</name>
<keyword evidence="1" id="KW-0175">Coiled coil</keyword>
<protein>
    <submittedName>
        <fullName evidence="3">Uncharacterized protein</fullName>
    </submittedName>
</protein>
<dbReference type="KEGG" id="asag:FGM00_11225"/>
<feature type="region of interest" description="Disordered" evidence="2">
    <location>
        <begin position="492"/>
        <end position="544"/>
    </location>
</feature>
<feature type="compositionally biased region" description="Polar residues" evidence="2">
    <location>
        <begin position="181"/>
        <end position="201"/>
    </location>
</feature>
<accession>A0A5B7SUE1</accession>
<dbReference type="EMBL" id="CP040710">
    <property type="protein sequence ID" value="QCX00648.1"/>
    <property type="molecule type" value="Genomic_DNA"/>
</dbReference>
<feature type="compositionally biased region" description="Polar residues" evidence="2">
    <location>
        <begin position="492"/>
        <end position="501"/>
    </location>
</feature>
<reference evidence="3 4" key="1">
    <citation type="submission" date="2019-05" db="EMBL/GenBank/DDBJ databases">
        <title>Genome sequencing of F202Z8.</title>
        <authorList>
            <person name="Kwon Y.M."/>
        </authorList>
    </citation>
    <scope>NUCLEOTIDE SEQUENCE [LARGE SCALE GENOMIC DNA]</scope>
    <source>
        <strain evidence="3 4">F202Z8</strain>
    </source>
</reference>
<gene>
    <name evidence="3" type="ORF">FGM00_11225</name>
</gene>
<dbReference type="Proteomes" id="UP000310017">
    <property type="component" value="Chromosome"/>
</dbReference>
<feature type="compositionally biased region" description="Low complexity" evidence="2">
    <location>
        <begin position="231"/>
        <end position="251"/>
    </location>
</feature>
<dbReference type="RefSeq" id="WP_138852993.1">
    <property type="nucleotide sequence ID" value="NZ_CP040710.1"/>
</dbReference>
<feature type="compositionally biased region" description="Basic and acidic residues" evidence="2">
    <location>
        <begin position="512"/>
        <end position="523"/>
    </location>
</feature>
<feature type="region of interest" description="Disordered" evidence="2">
    <location>
        <begin position="125"/>
        <end position="144"/>
    </location>
</feature>